<accession>A0A5R9QGY9</accession>
<dbReference type="Gene3D" id="3.40.50.150">
    <property type="entry name" value="Vaccinia Virus protein VP39"/>
    <property type="match status" value="1"/>
</dbReference>
<evidence type="ECO:0000313" key="3">
    <source>
        <dbReference type="Proteomes" id="UP000306753"/>
    </source>
</evidence>
<keyword evidence="2" id="KW-0489">Methyltransferase</keyword>
<dbReference type="Proteomes" id="UP000306753">
    <property type="component" value="Unassembled WGS sequence"/>
</dbReference>
<comment type="caution">
    <text evidence="2">The sequence shown here is derived from an EMBL/GenBank/DDBJ whole genome shotgun (WGS) entry which is preliminary data.</text>
</comment>
<dbReference type="EMBL" id="QLAG01000005">
    <property type="protein sequence ID" value="TLX64474.1"/>
    <property type="molecule type" value="Genomic_DNA"/>
</dbReference>
<dbReference type="RefSeq" id="WP_138411110.1">
    <property type="nucleotide sequence ID" value="NZ_QLAF01000023.1"/>
</dbReference>
<evidence type="ECO:0000313" key="2">
    <source>
        <dbReference type="EMBL" id="TLX64474.1"/>
    </source>
</evidence>
<proteinExistence type="predicted"/>
<dbReference type="InterPro" id="IPR013216">
    <property type="entry name" value="Methyltransf_11"/>
</dbReference>
<gene>
    <name evidence="2" type="ORF">DN820_05370</name>
</gene>
<name>A0A5R9QGY9_9GAMM</name>
<dbReference type="Pfam" id="PF08241">
    <property type="entry name" value="Methyltransf_11"/>
    <property type="match status" value="1"/>
</dbReference>
<dbReference type="GO" id="GO:0008757">
    <property type="term" value="F:S-adenosylmethionine-dependent methyltransferase activity"/>
    <property type="evidence" value="ECO:0007669"/>
    <property type="project" value="InterPro"/>
</dbReference>
<organism evidence="2 3">
    <name type="scientific">Stutzerimonas nosocomialis</name>
    <dbReference type="NCBI Taxonomy" id="1056496"/>
    <lineage>
        <taxon>Bacteria</taxon>
        <taxon>Pseudomonadati</taxon>
        <taxon>Pseudomonadota</taxon>
        <taxon>Gammaproteobacteria</taxon>
        <taxon>Pseudomonadales</taxon>
        <taxon>Pseudomonadaceae</taxon>
        <taxon>Stutzerimonas</taxon>
    </lineage>
</organism>
<dbReference type="PANTHER" id="PTHR43861">
    <property type="entry name" value="TRANS-ACONITATE 2-METHYLTRANSFERASE-RELATED"/>
    <property type="match status" value="1"/>
</dbReference>
<dbReference type="SUPFAM" id="SSF53335">
    <property type="entry name" value="S-adenosyl-L-methionine-dependent methyltransferases"/>
    <property type="match status" value="1"/>
</dbReference>
<feature type="domain" description="Methyltransferase type 11" evidence="1">
    <location>
        <begin position="54"/>
        <end position="146"/>
    </location>
</feature>
<keyword evidence="2" id="KW-0808">Transferase</keyword>
<dbReference type="PANTHER" id="PTHR43861:SF1">
    <property type="entry name" value="TRANS-ACONITATE 2-METHYLTRANSFERASE"/>
    <property type="match status" value="1"/>
</dbReference>
<sequence length="206" mass="23161">MRDPKELETISERTLDHYRGSAESFRENTRDHDVSQNIAALLRHIRAPSPLQILDLGCGPGRDLKTFTALGHVAVGVDGAEPFVEMARAESGCEVWHQNLLQLDLPDGRFDGVFANAVLFHVPSAALAQVLGCLHRTLKPQGVLFCSNPRGDNQEGWSGERYGAWYDWPAWRERMLAAGFEEIEHYYRPSGLPRAQQPWLASVWRA</sequence>
<keyword evidence="3" id="KW-1185">Reference proteome</keyword>
<protein>
    <submittedName>
        <fullName evidence="2">SAM-dependent methyltransferase</fullName>
    </submittedName>
</protein>
<dbReference type="AlphaFoldDB" id="A0A5R9QGY9"/>
<evidence type="ECO:0000259" key="1">
    <source>
        <dbReference type="Pfam" id="PF08241"/>
    </source>
</evidence>
<dbReference type="CDD" id="cd02440">
    <property type="entry name" value="AdoMet_MTases"/>
    <property type="match status" value="1"/>
</dbReference>
<dbReference type="InterPro" id="IPR029063">
    <property type="entry name" value="SAM-dependent_MTases_sf"/>
</dbReference>
<dbReference type="GO" id="GO:0032259">
    <property type="term" value="P:methylation"/>
    <property type="evidence" value="ECO:0007669"/>
    <property type="project" value="UniProtKB-KW"/>
</dbReference>
<reference evidence="2 3" key="1">
    <citation type="journal article" date="2017" name="Eur. J. Clin. Microbiol. Infect. Dis.">
        <title>Uncommonly isolated clinical Pseudomonas: identification and phylogenetic assignation.</title>
        <authorList>
            <person name="Mulet M."/>
            <person name="Gomila M."/>
            <person name="Ramirez A."/>
            <person name="Cardew S."/>
            <person name="Moore E.R."/>
            <person name="Lalucat J."/>
            <person name="Garcia-Valdes E."/>
        </authorList>
    </citation>
    <scope>NUCLEOTIDE SEQUENCE [LARGE SCALE GENOMIC DNA]</scope>
    <source>
        <strain evidence="2 3">SD129</strain>
    </source>
</reference>